<dbReference type="InterPro" id="IPR014710">
    <property type="entry name" value="RmlC-like_jellyroll"/>
</dbReference>
<dbReference type="PANTHER" id="PTHR36169">
    <property type="entry name" value="ETHANOLAMINE UTILIZATION PROTEIN EUTQ"/>
    <property type="match status" value="1"/>
</dbReference>
<dbReference type="InterPro" id="IPR010424">
    <property type="entry name" value="EutQ"/>
</dbReference>
<dbReference type="Pfam" id="PF06249">
    <property type="entry name" value="EutQ"/>
    <property type="match status" value="1"/>
</dbReference>
<sequence>MCRDASPQRSAIGTMPLMGTDIDTRLPTSTLLERGKVCDREDCLCQPSSSLLWGYEHVLALVMPNGAAGEKITRLRFAPFDRTERFPGWSTMGRPKKPASTVARISIDVSSYSNKHANCPSSSRGGMPVNNSATHFSLSGIFFPLDLQWNKSQAVQDAVTGSHISMASAERYRADSGSCTTAHKIGGHRLGTSDQRPTAIVSTDTIYLARFGTVSVAVRFYFRKQDQILAQLTFTVSSVSNTQQNTPNKMGSTPAFTHLSNAQKTYKPPLIANENAFLGDVATSEKLDPEKPISAGFYRLEKGTPLVYTYTYHEMKIIVEGEFDISDETGQKVHATPGDVFYFPKGSVITFTTDSYGLGFYCGQRPEGAA</sequence>
<dbReference type="AlphaFoldDB" id="A0AAN6E4A0"/>
<evidence type="ECO:0000313" key="1">
    <source>
        <dbReference type="EMBL" id="KAI1617831.1"/>
    </source>
</evidence>
<evidence type="ECO:0008006" key="3">
    <source>
        <dbReference type="Google" id="ProtNLM"/>
    </source>
</evidence>
<dbReference type="SUPFAM" id="SSF51182">
    <property type="entry name" value="RmlC-like cupins"/>
    <property type="match status" value="1"/>
</dbReference>
<accession>A0AAN6E4A0</accession>
<dbReference type="Gene3D" id="2.60.120.10">
    <property type="entry name" value="Jelly Rolls"/>
    <property type="match status" value="1"/>
</dbReference>
<keyword evidence="2" id="KW-1185">Reference proteome</keyword>
<gene>
    <name evidence="1" type="ORF">EDD36DRAFT_413542</name>
</gene>
<comment type="caution">
    <text evidence="1">The sequence shown here is derived from an EMBL/GenBank/DDBJ whole genome shotgun (WGS) entry which is preliminary data.</text>
</comment>
<name>A0AAN6E4A0_9EURO</name>
<reference evidence="1" key="1">
    <citation type="journal article" date="2022" name="bioRxiv">
        <title>Deciphering the potential niche of two novel black yeast fungi from a biological soil crust based on their genomes, phenotypes, and melanin regulation.</title>
        <authorList>
            <consortium name="DOE Joint Genome Institute"/>
            <person name="Carr E.C."/>
            <person name="Barton Q."/>
            <person name="Grambo S."/>
            <person name="Sullivan M."/>
            <person name="Renfro C.M."/>
            <person name="Kuo A."/>
            <person name="Pangilinan J."/>
            <person name="Lipzen A."/>
            <person name="Keymanesh K."/>
            <person name="Savage E."/>
            <person name="Barry K."/>
            <person name="Grigoriev I.V."/>
            <person name="Riekhof W.R."/>
            <person name="Harris S.S."/>
        </authorList>
    </citation>
    <scope>NUCLEOTIDE SEQUENCE</scope>
    <source>
        <strain evidence="1">JF 03-4F</strain>
    </source>
</reference>
<organism evidence="1 2">
    <name type="scientific">Exophiala viscosa</name>
    <dbReference type="NCBI Taxonomy" id="2486360"/>
    <lineage>
        <taxon>Eukaryota</taxon>
        <taxon>Fungi</taxon>
        <taxon>Dikarya</taxon>
        <taxon>Ascomycota</taxon>
        <taxon>Pezizomycotina</taxon>
        <taxon>Eurotiomycetes</taxon>
        <taxon>Chaetothyriomycetidae</taxon>
        <taxon>Chaetothyriales</taxon>
        <taxon>Herpotrichiellaceae</taxon>
        <taxon>Exophiala</taxon>
    </lineage>
</organism>
<dbReference type="EMBL" id="MU404350">
    <property type="protein sequence ID" value="KAI1617831.1"/>
    <property type="molecule type" value="Genomic_DNA"/>
</dbReference>
<proteinExistence type="predicted"/>
<protein>
    <recommendedName>
        <fullName evidence="3">(S)-ureidoglycine aminohydrolase cupin domain-containing protein</fullName>
    </recommendedName>
</protein>
<dbReference type="CDD" id="cd02228">
    <property type="entry name" value="cupin_EutQ"/>
    <property type="match status" value="1"/>
</dbReference>
<dbReference type="PANTHER" id="PTHR36169:SF1">
    <property type="entry name" value="ACETATE KINASE EUTQ"/>
    <property type="match status" value="1"/>
</dbReference>
<dbReference type="InterPro" id="IPR011051">
    <property type="entry name" value="RmlC_Cupin_sf"/>
</dbReference>
<evidence type="ECO:0000313" key="2">
    <source>
        <dbReference type="Proteomes" id="UP001203852"/>
    </source>
</evidence>
<dbReference type="Proteomes" id="UP001203852">
    <property type="component" value="Unassembled WGS sequence"/>
</dbReference>